<feature type="domain" description="Fibronectin type-III" evidence="2">
    <location>
        <begin position="269"/>
        <end position="368"/>
    </location>
</feature>
<dbReference type="Proteomes" id="UP000647241">
    <property type="component" value="Unassembled WGS sequence"/>
</dbReference>
<gene>
    <name evidence="3" type="ORF">GCM10011585_03680</name>
</gene>
<evidence type="ECO:0000313" key="4">
    <source>
        <dbReference type="Proteomes" id="UP000647241"/>
    </source>
</evidence>
<proteinExistence type="predicted"/>
<evidence type="ECO:0000256" key="1">
    <source>
        <dbReference type="SAM" id="MobiDB-lite"/>
    </source>
</evidence>
<dbReference type="PROSITE" id="PS50853">
    <property type="entry name" value="FN3"/>
    <property type="match status" value="1"/>
</dbReference>
<feature type="region of interest" description="Disordered" evidence="1">
    <location>
        <begin position="173"/>
        <end position="229"/>
    </location>
</feature>
<keyword evidence="4" id="KW-1185">Reference proteome</keyword>
<dbReference type="InterPro" id="IPR036116">
    <property type="entry name" value="FN3_sf"/>
</dbReference>
<accession>A0A917H297</accession>
<dbReference type="Gene3D" id="2.60.40.10">
    <property type="entry name" value="Immunoglobulins"/>
    <property type="match status" value="1"/>
</dbReference>
<protein>
    <recommendedName>
        <fullName evidence="2">Fibronectin type-III domain-containing protein</fullName>
    </recommendedName>
</protein>
<dbReference type="CDD" id="cd00063">
    <property type="entry name" value="FN3"/>
    <property type="match status" value="1"/>
</dbReference>
<evidence type="ECO:0000259" key="2">
    <source>
        <dbReference type="PROSITE" id="PS50853"/>
    </source>
</evidence>
<dbReference type="EMBL" id="BMGT01000001">
    <property type="protein sequence ID" value="GGG65294.1"/>
    <property type="molecule type" value="Genomic_DNA"/>
</dbReference>
<dbReference type="InterPro" id="IPR013783">
    <property type="entry name" value="Ig-like_fold"/>
</dbReference>
<reference evidence="3" key="1">
    <citation type="journal article" date="2014" name="Int. J. Syst. Evol. Microbiol.">
        <title>Complete genome sequence of Corynebacterium casei LMG S-19264T (=DSM 44701T), isolated from a smear-ripened cheese.</title>
        <authorList>
            <consortium name="US DOE Joint Genome Institute (JGI-PGF)"/>
            <person name="Walter F."/>
            <person name="Albersmeier A."/>
            <person name="Kalinowski J."/>
            <person name="Ruckert C."/>
        </authorList>
    </citation>
    <scope>NUCLEOTIDE SEQUENCE</scope>
    <source>
        <strain evidence="3">CGMCC 1.12997</strain>
    </source>
</reference>
<dbReference type="AlphaFoldDB" id="A0A917H297"/>
<dbReference type="SUPFAM" id="SSF49265">
    <property type="entry name" value="Fibronectin type III"/>
    <property type="match status" value="1"/>
</dbReference>
<organism evidence="3 4">
    <name type="scientific">Edaphobacter dinghuensis</name>
    <dbReference type="NCBI Taxonomy" id="1560005"/>
    <lineage>
        <taxon>Bacteria</taxon>
        <taxon>Pseudomonadati</taxon>
        <taxon>Acidobacteriota</taxon>
        <taxon>Terriglobia</taxon>
        <taxon>Terriglobales</taxon>
        <taxon>Acidobacteriaceae</taxon>
        <taxon>Edaphobacter</taxon>
    </lineage>
</organism>
<sequence>MLSSAVLAVSGCASPGPARPPSLFLPRTVTDLAAVRTGDSVTLHWTTPEKTTDGLKVKPPLTAEICRQPDGHGSTCTPIEHVTVHPGASEATDQLPSSLTSDPPALLIYRVRILNATGHSAGLSTAAFAASGAAPPPIEHLSVTPVRNGAMIEWQPQPTSAFIDLDRTQIQTAAPQKRSGKQPSQLAAPSSPAEIHLQAGRQASQAGTSKSAEQPTADPGGTIDPIAQRNMTYRYTAQRVRSLTLGGHALEIRSVLSPAITTAMRDTFPPATPAGLAAVPGTASIDLSWEPNTEPDLAGYIVYRQAVAADGTLAGAPTRLTPSLISAPAFSDVTAQPGQTYSYRVAAVDSAGNQSPTSGEARESRRNQ</sequence>
<feature type="region of interest" description="Disordered" evidence="1">
    <location>
        <begin position="348"/>
        <end position="368"/>
    </location>
</feature>
<evidence type="ECO:0000313" key="3">
    <source>
        <dbReference type="EMBL" id="GGG65294.1"/>
    </source>
</evidence>
<dbReference type="InterPro" id="IPR003961">
    <property type="entry name" value="FN3_dom"/>
</dbReference>
<comment type="caution">
    <text evidence="3">The sequence shown here is derived from an EMBL/GenBank/DDBJ whole genome shotgun (WGS) entry which is preliminary data.</text>
</comment>
<dbReference type="SMART" id="SM00060">
    <property type="entry name" value="FN3"/>
    <property type="match status" value="2"/>
</dbReference>
<name>A0A917H297_9BACT</name>
<reference evidence="3" key="2">
    <citation type="submission" date="2020-09" db="EMBL/GenBank/DDBJ databases">
        <authorList>
            <person name="Sun Q."/>
            <person name="Zhou Y."/>
        </authorList>
    </citation>
    <scope>NUCLEOTIDE SEQUENCE</scope>
    <source>
        <strain evidence="3">CGMCC 1.12997</strain>
    </source>
</reference>
<feature type="compositionally biased region" description="Polar residues" evidence="1">
    <location>
        <begin position="201"/>
        <end position="214"/>
    </location>
</feature>